<dbReference type="Gene3D" id="3.90.320.10">
    <property type="match status" value="1"/>
</dbReference>
<dbReference type="Gene3D" id="3.40.50.300">
    <property type="entry name" value="P-loop containing nucleotide triphosphate hydrolases"/>
    <property type="match status" value="1"/>
</dbReference>
<dbReference type="EMBL" id="RBIQ01000007">
    <property type="protein sequence ID" value="RKR14928.1"/>
    <property type="molecule type" value="Genomic_DNA"/>
</dbReference>
<dbReference type="SUPFAM" id="SSF52540">
    <property type="entry name" value="P-loop containing nucleoside triphosphate hydrolases"/>
    <property type="match status" value="1"/>
</dbReference>
<dbReference type="InterPro" id="IPR027417">
    <property type="entry name" value="P-loop_NTPase"/>
</dbReference>
<reference evidence="2 3" key="1">
    <citation type="submission" date="2018-10" db="EMBL/GenBank/DDBJ databases">
        <title>Genomic Encyclopedia of Archaeal and Bacterial Type Strains, Phase II (KMG-II): from individual species to whole genera.</title>
        <authorList>
            <person name="Goeker M."/>
        </authorList>
    </citation>
    <scope>NUCLEOTIDE SEQUENCE [LARGE SCALE GENOMIC DNA]</scope>
    <source>
        <strain evidence="2 3">DSM 25230</strain>
    </source>
</reference>
<protein>
    <submittedName>
        <fullName evidence="2">PD-(D/E)XK nuclease superfamily protein</fullName>
    </submittedName>
</protein>
<keyword evidence="3" id="KW-1185">Reference proteome</keyword>
<evidence type="ECO:0000313" key="2">
    <source>
        <dbReference type="EMBL" id="RKR14928.1"/>
    </source>
</evidence>
<dbReference type="SUPFAM" id="SSF52980">
    <property type="entry name" value="Restriction endonuclease-like"/>
    <property type="match status" value="1"/>
</dbReference>
<feature type="domain" description="PD-(D/E)XK endonuclease-like" evidence="1">
    <location>
        <begin position="644"/>
        <end position="913"/>
    </location>
</feature>
<dbReference type="InterPro" id="IPR011604">
    <property type="entry name" value="PDDEXK-like_dom_sf"/>
</dbReference>
<dbReference type="AlphaFoldDB" id="A0A495EDF9"/>
<dbReference type="Pfam" id="PF12705">
    <property type="entry name" value="PDDEXK_1"/>
    <property type="match status" value="1"/>
</dbReference>
<gene>
    <name evidence="2" type="ORF">CLV91_1009</name>
</gene>
<dbReference type="Gene3D" id="1.10.486.10">
    <property type="entry name" value="PCRA, domain 4"/>
    <property type="match status" value="1"/>
</dbReference>
<dbReference type="InterPro" id="IPR038726">
    <property type="entry name" value="PDDEXK_AddAB-type"/>
</dbReference>
<dbReference type="RefSeq" id="WP_121064560.1">
    <property type="nucleotide sequence ID" value="NZ_RBIQ01000007.1"/>
</dbReference>
<dbReference type="OrthoDB" id="9762792at2"/>
<name>A0A495EDF9_9FLAO</name>
<accession>A0A495EDF9</accession>
<sequence length="915" mass="104974">MNGFLEEVLDKILSQNSSLSNHIFILPSKRAGTFLKNSIAKKATKTEFAPDIWSIETFIEKISGLSYASNIEQLFALYNTYLNSKPKEIETFYSFSKWGQTLLQDFNEIDRYLIDTKKLFSNLSAIQEITHWSPEAPKTQLMVDYLLFWNNLDAIYKAFNAALLKQNKGHQGLVYRTACSKLKSYLEENKDKTFIFLGFNALNESESIIIQQILEQHSSDIFWDIDTSFLKDPVHDAGLFLRDHKKKWNHFISNEFKGVSNYYSESKKIEIVGTPKNISQAKYVGNLLKELKEKSSTSIKNTAVILADETLLNPILNSIPQEINSVNITMGYSLEKTPLASFFKLFFELYITRNSKGWFYSILLDFLSHPTTTSYLNNKEDNNSITISNAIKTKNWSYITPEKIKSVSKDKNSIASLFQEINFTPLSFTKRCLTIIAELREIYTEQANALALEYLFRFNSLFNQLSTLLKEHNYVNDLKSLLSLYNELLSSETVDFRGDPIEGLQIMGMLESRNLDFETVIITSVNEGILPSGKSNNSFIPFDLKIAHGLPTYKEKDAVYTYHFYRILQRAKNIYLIYNTEPDVLEGGEKSRLITQLLTDEDKIADITEKIATPEVVPYLKKDEIIEKDIALLTLIKNHATNGFSPTSLSNYIRNPIDFYKRNLLKIDDLLAVEETVAANTFGTIVHDTLEDLYTPFIGKKLEVNLLNEAKKNIKPLVKKHFAKTYAEGDINYGKNLIAYNVILRYIERFINLEIDQVKQNSIKIIGLEQNLRVTLNFPELDYPVILKGKLDRIDEENGVLRIIDYKTGRVELKNVSIKNWEDCITDYSFSKAFQLLCYSVMFDAKNPISEIQAGIITFKNLKAGILKFNTPKGPKKSAEDALINKETLDLFLVELKRLILEICNPNIPFTEKEV</sequence>
<dbReference type="InterPro" id="IPR011335">
    <property type="entry name" value="Restrct_endonuc-II-like"/>
</dbReference>
<evidence type="ECO:0000313" key="3">
    <source>
        <dbReference type="Proteomes" id="UP000269412"/>
    </source>
</evidence>
<evidence type="ECO:0000259" key="1">
    <source>
        <dbReference type="Pfam" id="PF12705"/>
    </source>
</evidence>
<proteinExistence type="predicted"/>
<organism evidence="2 3">
    <name type="scientific">Maribacter vaceletii</name>
    <dbReference type="NCBI Taxonomy" id="1206816"/>
    <lineage>
        <taxon>Bacteria</taxon>
        <taxon>Pseudomonadati</taxon>
        <taxon>Bacteroidota</taxon>
        <taxon>Flavobacteriia</taxon>
        <taxon>Flavobacteriales</taxon>
        <taxon>Flavobacteriaceae</taxon>
        <taxon>Maribacter</taxon>
    </lineage>
</organism>
<comment type="caution">
    <text evidence="2">The sequence shown here is derived from an EMBL/GenBank/DDBJ whole genome shotgun (WGS) entry which is preliminary data.</text>
</comment>
<dbReference type="Proteomes" id="UP000269412">
    <property type="component" value="Unassembled WGS sequence"/>
</dbReference>